<sequence length="94" mass="9974">MGKALGLGSSTRGVKANGVESDDRADKESKKLDSSKGKTKVVVKGKATSELGKLSEGLPPKEEVSLSSNLRDKFVMKIVKLGPMRLNSSEALEL</sequence>
<protein>
    <submittedName>
        <fullName evidence="2">Uncharacterized protein</fullName>
    </submittedName>
</protein>
<keyword evidence="3" id="KW-1185">Reference proteome</keyword>
<evidence type="ECO:0000256" key="1">
    <source>
        <dbReference type="SAM" id="MobiDB-lite"/>
    </source>
</evidence>
<dbReference type="EMBL" id="JABFAC010000003">
    <property type="protein sequence ID" value="MBA0609419.1"/>
    <property type="molecule type" value="Genomic_DNA"/>
</dbReference>
<dbReference type="AlphaFoldDB" id="A0A7J8R6E1"/>
<reference evidence="2 3" key="1">
    <citation type="journal article" date="2019" name="Genome Biol. Evol.">
        <title>Insights into the evolution of the New World diploid cottons (Gossypium, subgenus Houzingenia) based on genome sequencing.</title>
        <authorList>
            <person name="Grover C.E."/>
            <person name="Arick M.A. 2nd"/>
            <person name="Thrash A."/>
            <person name="Conover J.L."/>
            <person name="Sanders W.S."/>
            <person name="Peterson D.G."/>
            <person name="Frelichowski J.E."/>
            <person name="Scheffler J.A."/>
            <person name="Scheffler B.E."/>
            <person name="Wendel J.F."/>
        </authorList>
    </citation>
    <scope>NUCLEOTIDE SEQUENCE [LARGE SCALE GENOMIC DNA]</scope>
    <source>
        <strain evidence="2">27</strain>
        <tissue evidence="2">Leaf</tissue>
    </source>
</reference>
<evidence type="ECO:0000313" key="3">
    <source>
        <dbReference type="Proteomes" id="UP000593561"/>
    </source>
</evidence>
<accession>A0A7J8R6E1</accession>
<name>A0A7J8R6E1_GOSDV</name>
<feature type="non-terminal residue" evidence="2">
    <location>
        <position position="1"/>
    </location>
</feature>
<feature type="compositionally biased region" description="Basic and acidic residues" evidence="1">
    <location>
        <begin position="21"/>
        <end position="36"/>
    </location>
</feature>
<organism evidence="2 3">
    <name type="scientific">Gossypium davidsonii</name>
    <name type="common">Davidson's cotton</name>
    <name type="synonym">Gossypium klotzschianum subsp. davidsonii</name>
    <dbReference type="NCBI Taxonomy" id="34287"/>
    <lineage>
        <taxon>Eukaryota</taxon>
        <taxon>Viridiplantae</taxon>
        <taxon>Streptophyta</taxon>
        <taxon>Embryophyta</taxon>
        <taxon>Tracheophyta</taxon>
        <taxon>Spermatophyta</taxon>
        <taxon>Magnoliopsida</taxon>
        <taxon>eudicotyledons</taxon>
        <taxon>Gunneridae</taxon>
        <taxon>Pentapetalae</taxon>
        <taxon>rosids</taxon>
        <taxon>malvids</taxon>
        <taxon>Malvales</taxon>
        <taxon>Malvaceae</taxon>
        <taxon>Malvoideae</taxon>
        <taxon>Gossypium</taxon>
    </lineage>
</organism>
<feature type="region of interest" description="Disordered" evidence="1">
    <location>
        <begin position="1"/>
        <end position="65"/>
    </location>
</feature>
<evidence type="ECO:0000313" key="2">
    <source>
        <dbReference type="EMBL" id="MBA0609419.1"/>
    </source>
</evidence>
<proteinExistence type="predicted"/>
<gene>
    <name evidence="2" type="ORF">Godav_021469</name>
</gene>
<dbReference type="Proteomes" id="UP000593561">
    <property type="component" value="Unassembled WGS sequence"/>
</dbReference>
<comment type="caution">
    <text evidence="2">The sequence shown here is derived from an EMBL/GenBank/DDBJ whole genome shotgun (WGS) entry which is preliminary data.</text>
</comment>